<evidence type="ECO:0000313" key="2">
    <source>
        <dbReference type="EMBL" id="KAJ7349888.1"/>
    </source>
</evidence>
<dbReference type="SUPFAM" id="SSF48452">
    <property type="entry name" value="TPR-like"/>
    <property type="match status" value="2"/>
</dbReference>
<dbReference type="Pfam" id="PF20703">
    <property type="entry name" value="nSTAND1"/>
    <property type="match status" value="1"/>
</dbReference>
<dbReference type="Gene3D" id="3.40.50.300">
    <property type="entry name" value="P-loop containing nucleotide triphosphate hydrolases"/>
    <property type="match status" value="1"/>
</dbReference>
<comment type="caution">
    <text evidence="2">The sequence shown here is derived from an EMBL/GenBank/DDBJ whole genome shotgun (WGS) entry which is preliminary data.</text>
</comment>
<feature type="domain" description="Novel STAND NTPase 1" evidence="1">
    <location>
        <begin position="205"/>
        <end position="346"/>
    </location>
</feature>
<accession>A0AAD7EUZ4</accession>
<sequence>MPPRLTTNSFTACFPTTLKTLELLADSLNTPFLGVISTTAQSLLENFEGVKHNRNECTLLMEQTHELLVAIIIAHIKSDARGGLPMNVVSHIGKLTETLQKIHAFVEAQQTDSKIKRFFRQGEINTLLKDCKAGLEQGLDFFQINTVTLVKDITEMHRESQERQQGVLDMIEALSDASSDQASSIIGFYSRSHNSSNSISMLPSEPKIFHGRDRELSDVLKLFHQRAPRITILGAGGMGKTSLVQAVVHHPEIAARYGQLRFFVPCDSVATKTELATLIGAHVGLKPSKDLTRLIVNHFAHSPPALLILDNFETLWEPTESRGDIEEFLSLLTDVKHLALMITMRGAERPAKVSWSRPFLQPLAPLEHSAALQTFLEITDHSADEREVEKVLSLTDNMPLAINLLAHLADAEGCSNVLARWEQEKTIMISDGYDRRSNLDLSISLSLSSPRIKMVPGAQELLSLLSVLPDGLSDVELVQSKLSMPNILSCKAALIRTALAYSDNQKRLRALVPIREYVYRIKPPGDHLVQPLLQHFQELLELYREFRGTQSNSGIVTQISSNYANILNVISNQLQPGHSDFIKNIYCACHLNNFSGVTGRGRIPCMALIHKILPEAHDARLEAYVITELFSSWVHNPISDPQALISQALEHFDEFDDMDLKCRFYNSVSYYYTESKHDPLIAFENCQNALTLAISGGSTKGQSDALINLAWIKRSLGDSAMAHQHAYESLRLNKISGDFYREADSLHIEAVCYLDFGDYNKSLSLSNHARKLLSLCGLSQGTLDHATMTIQAGIHAAKSEYVEAHNLYNQILQGTSLEQDAYTYGFALFYGADLKNSMGASKADIKRDLNTAISIFTSIDFIPGVSMCDTVVADIWLEEGNMAEAKAVFEKSIKTYFGSFIPIVSFCLEQLSNVCRWGVTLEQVSSWPTVFLAHSMKSKEKLCIYKALQFIGDVVLAQNDVDTAINLFTAALEGFTDMDVHRSKAECMLRLGDICNRLNNHCQAIQHWNLARPLFERSSQGKQVANIDQRLASLKTEAGTSATTETQVDHLVYEVASAE</sequence>
<gene>
    <name evidence="2" type="ORF">DFH08DRAFT_997279</name>
</gene>
<dbReference type="CDD" id="cd21037">
    <property type="entry name" value="MLKL_NTD"/>
    <property type="match status" value="1"/>
</dbReference>
<reference evidence="2" key="1">
    <citation type="submission" date="2023-03" db="EMBL/GenBank/DDBJ databases">
        <title>Massive genome expansion in bonnet fungi (Mycena s.s.) driven by repeated elements and novel gene families across ecological guilds.</title>
        <authorList>
            <consortium name="Lawrence Berkeley National Laboratory"/>
            <person name="Harder C.B."/>
            <person name="Miyauchi S."/>
            <person name="Viragh M."/>
            <person name="Kuo A."/>
            <person name="Thoen E."/>
            <person name="Andreopoulos B."/>
            <person name="Lu D."/>
            <person name="Skrede I."/>
            <person name="Drula E."/>
            <person name="Henrissat B."/>
            <person name="Morin E."/>
            <person name="Kohler A."/>
            <person name="Barry K."/>
            <person name="LaButti K."/>
            <person name="Morin E."/>
            <person name="Salamov A."/>
            <person name="Lipzen A."/>
            <person name="Mereny Z."/>
            <person name="Hegedus B."/>
            <person name="Baldrian P."/>
            <person name="Stursova M."/>
            <person name="Weitz H."/>
            <person name="Taylor A."/>
            <person name="Grigoriev I.V."/>
            <person name="Nagy L.G."/>
            <person name="Martin F."/>
            <person name="Kauserud H."/>
        </authorList>
    </citation>
    <scope>NUCLEOTIDE SEQUENCE</scope>
    <source>
        <strain evidence="2">CBHHK002</strain>
    </source>
</reference>
<proteinExistence type="predicted"/>
<dbReference type="Gene3D" id="1.25.40.10">
    <property type="entry name" value="Tetratricopeptide repeat domain"/>
    <property type="match status" value="2"/>
</dbReference>
<dbReference type="EMBL" id="JARIHO010000015">
    <property type="protein sequence ID" value="KAJ7349888.1"/>
    <property type="molecule type" value="Genomic_DNA"/>
</dbReference>
<organism evidence="2 3">
    <name type="scientific">Mycena albidolilacea</name>
    <dbReference type="NCBI Taxonomy" id="1033008"/>
    <lineage>
        <taxon>Eukaryota</taxon>
        <taxon>Fungi</taxon>
        <taxon>Dikarya</taxon>
        <taxon>Basidiomycota</taxon>
        <taxon>Agaricomycotina</taxon>
        <taxon>Agaricomycetes</taxon>
        <taxon>Agaricomycetidae</taxon>
        <taxon>Agaricales</taxon>
        <taxon>Marasmiineae</taxon>
        <taxon>Mycenaceae</taxon>
        <taxon>Mycena</taxon>
    </lineage>
</organism>
<dbReference type="AlphaFoldDB" id="A0AAD7EUZ4"/>
<keyword evidence="3" id="KW-1185">Reference proteome</keyword>
<protein>
    <recommendedName>
        <fullName evidence="1">Novel STAND NTPase 1 domain-containing protein</fullName>
    </recommendedName>
</protein>
<dbReference type="InterPro" id="IPR049052">
    <property type="entry name" value="nSTAND1"/>
</dbReference>
<dbReference type="PANTHER" id="PTHR47691">
    <property type="entry name" value="REGULATOR-RELATED"/>
    <property type="match status" value="1"/>
</dbReference>
<dbReference type="InterPro" id="IPR011990">
    <property type="entry name" value="TPR-like_helical_dom_sf"/>
</dbReference>
<evidence type="ECO:0000313" key="3">
    <source>
        <dbReference type="Proteomes" id="UP001218218"/>
    </source>
</evidence>
<dbReference type="SUPFAM" id="SSF52540">
    <property type="entry name" value="P-loop containing nucleoside triphosphate hydrolases"/>
    <property type="match status" value="1"/>
</dbReference>
<dbReference type="Proteomes" id="UP001218218">
    <property type="component" value="Unassembled WGS sequence"/>
</dbReference>
<dbReference type="InterPro" id="IPR059179">
    <property type="entry name" value="MLKL-like_MCAfunc"/>
</dbReference>
<dbReference type="Gene3D" id="1.20.930.20">
    <property type="entry name" value="Adaptor protein Cbl, N-terminal domain"/>
    <property type="match status" value="1"/>
</dbReference>
<evidence type="ECO:0000259" key="1">
    <source>
        <dbReference type="Pfam" id="PF20703"/>
    </source>
</evidence>
<name>A0AAD7EUZ4_9AGAR</name>
<dbReference type="PANTHER" id="PTHR47691:SF3">
    <property type="entry name" value="HTH-TYPE TRANSCRIPTIONAL REGULATOR RV0890C-RELATED"/>
    <property type="match status" value="1"/>
</dbReference>
<dbReference type="GO" id="GO:0007166">
    <property type="term" value="P:cell surface receptor signaling pathway"/>
    <property type="evidence" value="ECO:0007669"/>
    <property type="project" value="InterPro"/>
</dbReference>
<dbReference type="InterPro" id="IPR036537">
    <property type="entry name" value="Adaptor_Cbl_N_dom_sf"/>
</dbReference>
<dbReference type="InterPro" id="IPR027417">
    <property type="entry name" value="P-loop_NTPase"/>
</dbReference>